<dbReference type="InterPro" id="IPR052735">
    <property type="entry name" value="NAD_biosynth-regulator"/>
</dbReference>
<dbReference type="Pfam" id="PF13521">
    <property type="entry name" value="AAA_28"/>
    <property type="match status" value="1"/>
</dbReference>
<dbReference type="eggNOG" id="ENOG502SCZJ">
    <property type="taxonomic scope" value="Eukaryota"/>
</dbReference>
<reference evidence="3 4" key="1">
    <citation type="submission" date="2009-11" db="EMBL/GenBank/DDBJ databases">
        <title>Annotation of Allomyces macrogynus ATCC 38327.</title>
        <authorList>
            <consortium name="The Broad Institute Genome Sequencing Platform"/>
            <person name="Russ C."/>
            <person name="Cuomo C."/>
            <person name="Burger G."/>
            <person name="Gray M.W."/>
            <person name="Holland P.W.H."/>
            <person name="King N."/>
            <person name="Lang F.B.F."/>
            <person name="Roger A.J."/>
            <person name="Ruiz-Trillo I."/>
            <person name="Young S.K."/>
            <person name="Zeng Q."/>
            <person name="Gargeya S."/>
            <person name="Fitzgerald M."/>
            <person name="Haas B."/>
            <person name="Abouelleil A."/>
            <person name="Alvarado L."/>
            <person name="Arachchi H.M."/>
            <person name="Berlin A."/>
            <person name="Chapman S.B."/>
            <person name="Gearin G."/>
            <person name="Goldberg J."/>
            <person name="Griggs A."/>
            <person name="Gujja S."/>
            <person name="Hansen M."/>
            <person name="Heiman D."/>
            <person name="Howarth C."/>
            <person name="Larimer J."/>
            <person name="Lui A."/>
            <person name="MacDonald P.J.P."/>
            <person name="McCowen C."/>
            <person name="Montmayeur A."/>
            <person name="Murphy C."/>
            <person name="Neiman D."/>
            <person name="Pearson M."/>
            <person name="Priest M."/>
            <person name="Roberts A."/>
            <person name="Saif S."/>
            <person name="Shea T."/>
            <person name="Sisk P."/>
            <person name="Stolte C."/>
            <person name="Sykes S."/>
            <person name="Wortman J."/>
            <person name="Nusbaum C."/>
            <person name="Birren B."/>
        </authorList>
    </citation>
    <scope>NUCLEOTIDE SEQUENCE [LARGE SCALE GENOMIC DNA]</scope>
    <source>
        <strain evidence="3 4">ATCC 38327</strain>
    </source>
</reference>
<accession>A0A0L0TA36</accession>
<dbReference type="InterPro" id="IPR038727">
    <property type="entry name" value="NadR/Ttd14_AAA_dom"/>
</dbReference>
<dbReference type="SUPFAM" id="SSF52540">
    <property type="entry name" value="P-loop containing nucleoside triphosphate hydrolases"/>
    <property type="match status" value="1"/>
</dbReference>
<dbReference type="InterPro" id="IPR027417">
    <property type="entry name" value="P-loop_NTPase"/>
</dbReference>
<dbReference type="PANTHER" id="PTHR37512:SF1">
    <property type="entry name" value="NADR_TTD14 AAA DOMAIN-CONTAINING PROTEIN"/>
    <property type="match status" value="1"/>
</dbReference>
<organism evidence="3 4">
    <name type="scientific">Allomyces macrogynus (strain ATCC 38327)</name>
    <name type="common">Allomyces javanicus var. macrogynus</name>
    <dbReference type="NCBI Taxonomy" id="578462"/>
    <lineage>
        <taxon>Eukaryota</taxon>
        <taxon>Fungi</taxon>
        <taxon>Fungi incertae sedis</taxon>
        <taxon>Blastocladiomycota</taxon>
        <taxon>Blastocladiomycetes</taxon>
        <taxon>Blastocladiales</taxon>
        <taxon>Blastocladiaceae</taxon>
        <taxon>Allomyces</taxon>
    </lineage>
</organism>
<dbReference type="OrthoDB" id="5553592at2759"/>
<evidence type="ECO:0000259" key="2">
    <source>
        <dbReference type="Pfam" id="PF13521"/>
    </source>
</evidence>
<reference evidence="4" key="2">
    <citation type="submission" date="2009-11" db="EMBL/GenBank/DDBJ databases">
        <title>The Genome Sequence of Allomyces macrogynus strain ATCC 38327.</title>
        <authorList>
            <consortium name="The Broad Institute Genome Sequencing Platform"/>
            <person name="Russ C."/>
            <person name="Cuomo C."/>
            <person name="Shea T."/>
            <person name="Young S.K."/>
            <person name="Zeng Q."/>
            <person name="Koehrsen M."/>
            <person name="Haas B."/>
            <person name="Borodovsky M."/>
            <person name="Guigo R."/>
            <person name="Alvarado L."/>
            <person name="Berlin A."/>
            <person name="Borenstein D."/>
            <person name="Chen Z."/>
            <person name="Engels R."/>
            <person name="Freedman E."/>
            <person name="Gellesch M."/>
            <person name="Goldberg J."/>
            <person name="Griggs A."/>
            <person name="Gujja S."/>
            <person name="Heiman D."/>
            <person name="Hepburn T."/>
            <person name="Howarth C."/>
            <person name="Jen D."/>
            <person name="Larson L."/>
            <person name="Lewis B."/>
            <person name="Mehta T."/>
            <person name="Park D."/>
            <person name="Pearson M."/>
            <person name="Roberts A."/>
            <person name="Saif S."/>
            <person name="Shenoy N."/>
            <person name="Sisk P."/>
            <person name="Stolte C."/>
            <person name="Sykes S."/>
            <person name="Walk T."/>
            <person name="White J."/>
            <person name="Yandava C."/>
            <person name="Burger G."/>
            <person name="Gray M.W."/>
            <person name="Holland P.W.H."/>
            <person name="King N."/>
            <person name="Lang F.B.F."/>
            <person name="Roger A.J."/>
            <person name="Ruiz-Trillo I."/>
            <person name="Lander E."/>
            <person name="Nusbaum C."/>
        </authorList>
    </citation>
    <scope>NUCLEOTIDE SEQUENCE [LARGE SCALE GENOMIC DNA]</scope>
    <source>
        <strain evidence="4">ATCC 38327</strain>
    </source>
</reference>
<evidence type="ECO:0000313" key="4">
    <source>
        <dbReference type="Proteomes" id="UP000054350"/>
    </source>
</evidence>
<evidence type="ECO:0000256" key="1">
    <source>
        <dbReference type="SAM" id="MobiDB-lite"/>
    </source>
</evidence>
<feature type="region of interest" description="Disordered" evidence="1">
    <location>
        <begin position="158"/>
        <end position="177"/>
    </location>
</feature>
<evidence type="ECO:0000313" key="3">
    <source>
        <dbReference type="EMBL" id="KNE71560.1"/>
    </source>
</evidence>
<dbReference type="Gene3D" id="3.40.50.300">
    <property type="entry name" value="P-loop containing nucleotide triphosphate hydrolases"/>
    <property type="match status" value="1"/>
</dbReference>
<dbReference type="PANTHER" id="PTHR37512">
    <property type="entry name" value="TRIFUNCTIONAL NAD BIOSYNTHESIS/REGULATOR PROTEIN NADR"/>
    <property type="match status" value="1"/>
</dbReference>
<dbReference type="EMBL" id="GG745372">
    <property type="protein sequence ID" value="KNE71560.1"/>
    <property type="molecule type" value="Genomic_DNA"/>
</dbReference>
<sequence length="204" mass="22394">MVIDTYDQDDSGLWARLTVDWLGGIVPDAVFTSESYGDNYARCLTALAKGGKVCTHVAVDRARSAWPVCGTDVRAAPLHPRFWDPIPRLGETDRAADLIRTDLHVTSLLPPYLRAYYALRVIFVGAESTGKSTLAARLAEKFGTRWVHEFGRDATEAKIAAGDVATPPSEDDEDAAPTPMDAILEYIAGYTTNNLHTKNQSRRL</sequence>
<proteinExistence type="predicted"/>
<dbReference type="VEuPathDB" id="FungiDB:AMAG_15769"/>
<gene>
    <name evidence="3" type="ORF">AMAG_15769</name>
</gene>
<keyword evidence="4" id="KW-1185">Reference proteome</keyword>
<feature type="domain" description="NadR/Ttd14 AAA" evidence="2">
    <location>
        <begin position="120"/>
        <end position="170"/>
    </location>
</feature>
<dbReference type="Proteomes" id="UP000054350">
    <property type="component" value="Unassembled WGS sequence"/>
</dbReference>
<name>A0A0L0TA36_ALLM3</name>
<protein>
    <recommendedName>
        <fullName evidence="2">NadR/Ttd14 AAA domain-containing protein</fullName>
    </recommendedName>
</protein>
<dbReference type="AlphaFoldDB" id="A0A0L0TA36"/>